<sequence>MRHQASEGERDSRRHVLILDDDPVNRSMMATFLAAEGFAVREAATASECRAALKAAMPDLLLVDIRLPDANGITFAQEVRASSPVGIIFVTQQDNEIDHVLGLESAGDDYITKPINLRILAARARALLRRRALDGQAASRAGVVTFGPFVMDLTRRELATTGGAIIGLTRGEFDLLAALVEAEGRALYRDYLAEVIGSRLGESNGRTVDSLIARLRRKLSAVDGGGGLIVTVTSVGYRFAGAASRA</sequence>
<dbReference type="GO" id="GO:0005829">
    <property type="term" value="C:cytosol"/>
    <property type="evidence" value="ECO:0007669"/>
    <property type="project" value="TreeGrafter"/>
</dbReference>
<dbReference type="SMART" id="SM00448">
    <property type="entry name" value="REC"/>
    <property type="match status" value="1"/>
</dbReference>
<evidence type="ECO:0000256" key="6">
    <source>
        <dbReference type="PROSITE-ProRule" id="PRU00169"/>
    </source>
</evidence>
<gene>
    <name evidence="10" type="ORF">SAMN05421508_104339</name>
</gene>
<evidence type="ECO:0000256" key="2">
    <source>
        <dbReference type="ARBA" id="ARBA00023012"/>
    </source>
</evidence>
<evidence type="ECO:0000313" key="10">
    <source>
        <dbReference type="EMBL" id="SOD95434.1"/>
    </source>
</evidence>
<dbReference type="RefSeq" id="WP_097279287.1">
    <property type="nucleotide sequence ID" value="NZ_OCNJ01000004.1"/>
</dbReference>
<dbReference type="InterPro" id="IPR036388">
    <property type="entry name" value="WH-like_DNA-bd_sf"/>
</dbReference>
<feature type="modified residue" description="4-aspartylphosphate" evidence="6">
    <location>
        <position position="64"/>
    </location>
</feature>
<evidence type="ECO:0000256" key="4">
    <source>
        <dbReference type="ARBA" id="ARBA00023125"/>
    </source>
</evidence>
<dbReference type="AlphaFoldDB" id="A0A286GKC3"/>
<keyword evidence="11" id="KW-1185">Reference proteome</keyword>
<dbReference type="GO" id="GO:0000156">
    <property type="term" value="F:phosphorelay response regulator activity"/>
    <property type="evidence" value="ECO:0007669"/>
    <property type="project" value="TreeGrafter"/>
</dbReference>
<keyword evidence="4 7" id="KW-0238">DNA-binding</keyword>
<keyword evidence="1 6" id="KW-0597">Phosphoprotein</keyword>
<keyword evidence="3" id="KW-0805">Transcription regulation</keyword>
<dbReference type="InterPro" id="IPR001789">
    <property type="entry name" value="Sig_transdc_resp-reg_receiver"/>
</dbReference>
<keyword evidence="2" id="KW-0902">Two-component regulatory system</keyword>
<dbReference type="GO" id="GO:0000976">
    <property type="term" value="F:transcription cis-regulatory region binding"/>
    <property type="evidence" value="ECO:0007669"/>
    <property type="project" value="TreeGrafter"/>
</dbReference>
<dbReference type="Pfam" id="PF00486">
    <property type="entry name" value="Trans_reg_C"/>
    <property type="match status" value="1"/>
</dbReference>
<evidence type="ECO:0000256" key="5">
    <source>
        <dbReference type="ARBA" id="ARBA00023163"/>
    </source>
</evidence>
<dbReference type="PANTHER" id="PTHR48111">
    <property type="entry name" value="REGULATOR OF RPOS"/>
    <property type="match status" value="1"/>
</dbReference>
<evidence type="ECO:0000256" key="1">
    <source>
        <dbReference type="ARBA" id="ARBA00022553"/>
    </source>
</evidence>
<evidence type="ECO:0000259" key="8">
    <source>
        <dbReference type="PROSITE" id="PS50110"/>
    </source>
</evidence>
<evidence type="ECO:0000256" key="7">
    <source>
        <dbReference type="PROSITE-ProRule" id="PRU01091"/>
    </source>
</evidence>
<organism evidence="10 11">
    <name type="scientific">Caenispirillum bisanense</name>
    <dbReference type="NCBI Taxonomy" id="414052"/>
    <lineage>
        <taxon>Bacteria</taxon>
        <taxon>Pseudomonadati</taxon>
        <taxon>Pseudomonadota</taxon>
        <taxon>Alphaproteobacteria</taxon>
        <taxon>Rhodospirillales</taxon>
        <taxon>Novispirillaceae</taxon>
        <taxon>Caenispirillum</taxon>
    </lineage>
</organism>
<evidence type="ECO:0000259" key="9">
    <source>
        <dbReference type="PROSITE" id="PS51755"/>
    </source>
</evidence>
<dbReference type="Proteomes" id="UP000219621">
    <property type="component" value="Unassembled WGS sequence"/>
</dbReference>
<dbReference type="InterPro" id="IPR001867">
    <property type="entry name" value="OmpR/PhoB-type_DNA-bd"/>
</dbReference>
<dbReference type="Gene3D" id="6.10.250.690">
    <property type="match status" value="1"/>
</dbReference>
<dbReference type="PROSITE" id="PS51755">
    <property type="entry name" value="OMPR_PHOB"/>
    <property type="match status" value="1"/>
</dbReference>
<dbReference type="Pfam" id="PF00072">
    <property type="entry name" value="Response_reg"/>
    <property type="match status" value="1"/>
</dbReference>
<dbReference type="PROSITE" id="PS50110">
    <property type="entry name" value="RESPONSE_REGULATORY"/>
    <property type="match status" value="1"/>
</dbReference>
<reference evidence="10 11" key="1">
    <citation type="submission" date="2017-09" db="EMBL/GenBank/DDBJ databases">
        <authorList>
            <person name="Ehlers B."/>
            <person name="Leendertz F.H."/>
        </authorList>
    </citation>
    <scope>NUCLEOTIDE SEQUENCE [LARGE SCALE GENOMIC DNA]</scope>
    <source>
        <strain evidence="10 11">USBA 140</strain>
    </source>
</reference>
<dbReference type="CDD" id="cd00383">
    <property type="entry name" value="trans_reg_C"/>
    <property type="match status" value="1"/>
</dbReference>
<accession>A0A286GKC3</accession>
<dbReference type="InterPro" id="IPR011006">
    <property type="entry name" value="CheY-like_superfamily"/>
</dbReference>
<evidence type="ECO:0000313" key="11">
    <source>
        <dbReference type="Proteomes" id="UP000219621"/>
    </source>
</evidence>
<proteinExistence type="predicted"/>
<feature type="DNA-binding region" description="OmpR/PhoB-type" evidence="7">
    <location>
        <begin position="141"/>
        <end position="241"/>
    </location>
</feature>
<dbReference type="InterPro" id="IPR016032">
    <property type="entry name" value="Sig_transdc_resp-reg_C-effctor"/>
</dbReference>
<dbReference type="SMART" id="SM00862">
    <property type="entry name" value="Trans_reg_C"/>
    <property type="match status" value="1"/>
</dbReference>
<dbReference type="SUPFAM" id="SSF46894">
    <property type="entry name" value="C-terminal effector domain of the bipartite response regulators"/>
    <property type="match status" value="1"/>
</dbReference>
<dbReference type="OrthoDB" id="9784252at2"/>
<dbReference type="PANTHER" id="PTHR48111:SF4">
    <property type="entry name" value="DNA-BINDING DUAL TRANSCRIPTIONAL REGULATOR OMPR"/>
    <property type="match status" value="1"/>
</dbReference>
<protein>
    <submittedName>
        <fullName evidence="10">Two-component system, OmpR family, torCAD operon response regulator TorR</fullName>
    </submittedName>
</protein>
<keyword evidence="5" id="KW-0804">Transcription</keyword>
<dbReference type="GO" id="GO:0006355">
    <property type="term" value="P:regulation of DNA-templated transcription"/>
    <property type="evidence" value="ECO:0007669"/>
    <property type="project" value="InterPro"/>
</dbReference>
<feature type="domain" description="Response regulatory" evidence="8">
    <location>
        <begin position="15"/>
        <end position="128"/>
    </location>
</feature>
<name>A0A286GKC3_9PROT</name>
<dbReference type="Gene3D" id="1.10.10.10">
    <property type="entry name" value="Winged helix-like DNA-binding domain superfamily/Winged helix DNA-binding domain"/>
    <property type="match status" value="1"/>
</dbReference>
<dbReference type="GO" id="GO:0032993">
    <property type="term" value="C:protein-DNA complex"/>
    <property type="evidence" value="ECO:0007669"/>
    <property type="project" value="TreeGrafter"/>
</dbReference>
<dbReference type="Gene3D" id="3.40.50.2300">
    <property type="match status" value="1"/>
</dbReference>
<dbReference type="InterPro" id="IPR039420">
    <property type="entry name" value="WalR-like"/>
</dbReference>
<evidence type="ECO:0000256" key="3">
    <source>
        <dbReference type="ARBA" id="ARBA00023015"/>
    </source>
</evidence>
<feature type="domain" description="OmpR/PhoB-type" evidence="9">
    <location>
        <begin position="141"/>
        <end position="241"/>
    </location>
</feature>
<dbReference type="EMBL" id="OCNJ01000004">
    <property type="protein sequence ID" value="SOD95434.1"/>
    <property type="molecule type" value="Genomic_DNA"/>
</dbReference>
<dbReference type="SUPFAM" id="SSF52172">
    <property type="entry name" value="CheY-like"/>
    <property type="match status" value="1"/>
</dbReference>